<evidence type="ECO:0000313" key="14">
    <source>
        <dbReference type="Proteomes" id="UP000001514"/>
    </source>
</evidence>
<dbReference type="PANTHER" id="PTHR48016:SF17">
    <property type="entry name" value="MITOGEN-ACTIVATED PROTEIN KINASE KINASE KINASE YODA"/>
    <property type="match status" value="1"/>
</dbReference>
<feature type="binding site" evidence="10">
    <location>
        <position position="137"/>
    </location>
    <ligand>
        <name>Mg(2+)</name>
        <dbReference type="ChEBI" id="CHEBI:18420"/>
    </ligand>
</feature>
<dbReference type="Gramene" id="EFJ36960">
    <property type="protein sequence ID" value="EFJ36960"/>
    <property type="gene ID" value="SELMODRAFT_76216"/>
</dbReference>
<dbReference type="EMBL" id="GL377566">
    <property type="protein sequence ID" value="EFJ36960.1"/>
    <property type="molecule type" value="Genomic_DNA"/>
</dbReference>
<dbReference type="PANTHER" id="PTHR48016">
    <property type="entry name" value="MAP KINASE KINASE KINASE SSK2-RELATED-RELATED"/>
    <property type="match status" value="1"/>
</dbReference>
<keyword evidence="14" id="KW-1185">Reference proteome</keyword>
<dbReference type="eggNOG" id="KOG0198">
    <property type="taxonomic scope" value="Eukaryota"/>
</dbReference>
<dbReference type="Pfam" id="PF00069">
    <property type="entry name" value="Pkinase"/>
    <property type="match status" value="1"/>
</dbReference>
<dbReference type="InterPro" id="IPR017441">
    <property type="entry name" value="Protein_kinase_ATP_BS"/>
</dbReference>
<evidence type="ECO:0000256" key="3">
    <source>
        <dbReference type="ARBA" id="ARBA00022679"/>
    </source>
</evidence>
<name>D8QSL1_SELML</name>
<dbReference type="FunFam" id="1.10.510.10:FF:001239">
    <property type="entry name" value="Predicted protein"/>
    <property type="match status" value="1"/>
</dbReference>
<dbReference type="InterPro" id="IPR000719">
    <property type="entry name" value="Prot_kinase_dom"/>
</dbReference>
<dbReference type="PROSITE" id="PS50011">
    <property type="entry name" value="PROTEIN_KINASE_DOM"/>
    <property type="match status" value="1"/>
</dbReference>
<dbReference type="GO" id="GO:0046872">
    <property type="term" value="F:metal ion binding"/>
    <property type="evidence" value="ECO:0007669"/>
    <property type="project" value="UniProtKB-KW"/>
</dbReference>
<dbReference type="SMART" id="SM00220">
    <property type="entry name" value="S_TKc"/>
    <property type="match status" value="1"/>
</dbReference>
<comment type="similarity">
    <text evidence="1">Belongs to the protein kinase superfamily. STE Ser/Thr protein kinase family. MAP kinase kinase kinase subfamily.</text>
</comment>
<dbReference type="Gene3D" id="1.10.510.10">
    <property type="entry name" value="Transferase(Phosphotransferase) domain 1"/>
    <property type="match status" value="1"/>
</dbReference>
<feature type="binding site" evidence="10">
    <location>
        <position position="150"/>
    </location>
    <ligand>
        <name>Mg(2+)</name>
        <dbReference type="ChEBI" id="CHEBI:18420"/>
    </ligand>
</feature>
<dbReference type="STRING" id="88036.D8QSL1"/>
<comment type="catalytic activity">
    <reaction evidence="7">
        <text>L-threonyl-[protein] + ATP = O-phospho-L-threonyl-[protein] + ADP + H(+)</text>
        <dbReference type="Rhea" id="RHEA:46608"/>
        <dbReference type="Rhea" id="RHEA-COMP:11060"/>
        <dbReference type="Rhea" id="RHEA-COMP:11605"/>
        <dbReference type="ChEBI" id="CHEBI:15378"/>
        <dbReference type="ChEBI" id="CHEBI:30013"/>
        <dbReference type="ChEBI" id="CHEBI:30616"/>
        <dbReference type="ChEBI" id="CHEBI:61977"/>
        <dbReference type="ChEBI" id="CHEBI:456216"/>
        <dbReference type="EC" id="2.7.11.25"/>
    </reaction>
</comment>
<dbReference type="AlphaFoldDB" id="D8QSL1"/>
<evidence type="ECO:0000256" key="2">
    <source>
        <dbReference type="ARBA" id="ARBA00012406"/>
    </source>
</evidence>
<feature type="binding site" evidence="11">
    <location>
        <position position="37"/>
    </location>
    <ligand>
        <name>ATP</name>
        <dbReference type="ChEBI" id="CHEBI:30616"/>
    </ligand>
</feature>
<dbReference type="GO" id="GO:0005737">
    <property type="term" value="C:cytoplasm"/>
    <property type="evidence" value="ECO:0000318"/>
    <property type="project" value="GO_Central"/>
</dbReference>
<dbReference type="HOGENOM" id="CLU_000288_63_23_1"/>
<dbReference type="PROSITE" id="PS00107">
    <property type="entry name" value="PROTEIN_KINASE_ATP"/>
    <property type="match status" value="1"/>
</dbReference>
<keyword evidence="4 11" id="KW-0547">Nucleotide-binding</keyword>
<keyword evidence="5" id="KW-0418">Kinase</keyword>
<protein>
    <recommendedName>
        <fullName evidence="2">mitogen-activated protein kinase kinase kinase</fullName>
        <ecNumber evidence="2">2.7.11.25</ecNumber>
    </recommendedName>
</protein>
<keyword evidence="3" id="KW-0808">Transferase</keyword>
<dbReference type="SUPFAM" id="SSF56112">
    <property type="entry name" value="Protein kinase-like (PK-like)"/>
    <property type="match status" value="1"/>
</dbReference>
<dbReference type="InterPro" id="IPR050538">
    <property type="entry name" value="MAP_kinase_kinase_kinase"/>
</dbReference>
<evidence type="ECO:0000256" key="6">
    <source>
        <dbReference type="ARBA" id="ARBA00022840"/>
    </source>
</evidence>
<evidence type="ECO:0000256" key="11">
    <source>
        <dbReference type="PROSITE-ProRule" id="PRU10141"/>
    </source>
</evidence>
<dbReference type="GO" id="GO:0004709">
    <property type="term" value="F:MAP kinase kinase kinase activity"/>
    <property type="evidence" value="ECO:0000318"/>
    <property type="project" value="GO_Central"/>
</dbReference>
<feature type="domain" description="Protein kinase" evidence="12">
    <location>
        <begin position="9"/>
        <end position="268"/>
    </location>
</feature>
<keyword evidence="10" id="KW-0460">Magnesium</keyword>
<dbReference type="InParanoid" id="D8QSL1"/>
<organism evidence="14">
    <name type="scientific">Selaginella moellendorffii</name>
    <name type="common">Spikemoss</name>
    <dbReference type="NCBI Taxonomy" id="88036"/>
    <lineage>
        <taxon>Eukaryota</taxon>
        <taxon>Viridiplantae</taxon>
        <taxon>Streptophyta</taxon>
        <taxon>Embryophyta</taxon>
        <taxon>Tracheophyta</taxon>
        <taxon>Lycopodiopsida</taxon>
        <taxon>Selaginellales</taxon>
        <taxon>Selaginellaceae</taxon>
        <taxon>Selaginella</taxon>
    </lineage>
</organism>
<dbReference type="EC" id="2.7.11.25" evidence="2"/>
<dbReference type="OMA" id="ESDEMCA"/>
<evidence type="ECO:0000256" key="5">
    <source>
        <dbReference type="ARBA" id="ARBA00022777"/>
    </source>
</evidence>
<feature type="active site" description="Proton acceptor" evidence="9">
    <location>
        <position position="132"/>
    </location>
</feature>
<evidence type="ECO:0000256" key="8">
    <source>
        <dbReference type="ARBA" id="ARBA00048329"/>
    </source>
</evidence>
<evidence type="ECO:0000256" key="7">
    <source>
        <dbReference type="ARBA" id="ARBA00047559"/>
    </source>
</evidence>
<evidence type="ECO:0000256" key="9">
    <source>
        <dbReference type="PIRSR" id="PIRSR000615-1"/>
    </source>
</evidence>
<sequence>MPSHSPIRWQKGNLLGVGSFGRVYKGFSDSGTFCAMKEVLVVDDPKSIESVKQLMQEINMLSSLRHPNIVQYLGSEMLDDSLYIYLEFVSGGSIHKVLQEYGAFKEPVIRSYTQQILSGLQYLHSMNKVHRDIKGANILVDTNGEVKLADFGMAKHISSSSLVLSFKGSPYWMAPEVCPRFLSSNTSMTPYPVDIWSLGCTIIEMATGKPPWSQYEGIAAMFKIGNSKETPTIPDTLSPVAKEFIRLCLQRNPDDRPTASQLLEHPFVKFLHDEHLPDGLPPLSPTFRSVVRDILCFPFFCFFWMMLSDQPA</sequence>
<gene>
    <name evidence="13" type="primary">MAP3KA1-1</name>
    <name evidence="13" type="ORF">SELMODRAFT_76216</name>
</gene>
<keyword evidence="10" id="KW-0479">Metal-binding</keyword>
<dbReference type="GO" id="GO:0005524">
    <property type="term" value="F:ATP binding"/>
    <property type="evidence" value="ECO:0007669"/>
    <property type="project" value="UniProtKB-UniRule"/>
</dbReference>
<dbReference type="Proteomes" id="UP000001514">
    <property type="component" value="Unassembled WGS sequence"/>
</dbReference>
<evidence type="ECO:0000256" key="10">
    <source>
        <dbReference type="PIRSR" id="PIRSR000615-3"/>
    </source>
</evidence>
<dbReference type="KEGG" id="smo:SELMODRAFT_76216"/>
<evidence type="ECO:0000313" key="13">
    <source>
        <dbReference type="EMBL" id="EFJ36960.1"/>
    </source>
</evidence>
<dbReference type="InterPro" id="IPR011009">
    <property type="entry name" value="Kinase-like_dom_sf"/>
</dbReference>
<reference evidence="13 14" key="1">
    <citation type="journal article" date="2011" name="Science">
        <title>The Selaginella genome identifies genetic changes associated with the evolution of vascular plants.</title>
        <authorList>
            <person name="Banks J.A."/>
            <person name="Nishiyama T."/>
            <person name="Hasebe M."/>
            <person name="Bowman J.L."/>
            <person name="Gribskov M."/>
            <person name="dePamphilis C."/>
            <person name="Albert V.A."/>
            <person name="Aono N."/>
            <person name="Aoyama T."/>
            <person name="Ambrose B.A."/>
            <person name="Ashton N.W."/>
            <person name="Axtell M.J."/>
            <person name="Barker E."/>
            <person name="Barker M.S."/>
            <person name="Bennetzen J.L."/>
            <person name="Bonawitz N.D."/>
            <person name="Chapple C."/>
            <person name="Cheng C."/>
            <person name="Correa L.G."/>
            <person name="Dacre M."/>
            <person name="DeBarry J."/>
            <person name="Dreyer I."/>
            <person name="Elias M."/>
            <person name="Engstrom E.M."/>
            <person name="Estelle M."/>
            <person name="Feng L."/>
            <person name="Finet C."/>
            <person name="Floyd S.K."/>
            <person name="Frommer W.B."/>
            <person name="Fujita T."/>
            <person name="Gramzow L."/>
            <person name="Gutensohn M."/>
            <person name="Harholt J."/>
            <person name="Hattori M."/>
            <person name="Heyl A."/>
            <person name="Hirai T."/>
            <person name="Hiwatashi Y."/>
            <person name="Ishikawa M."/>
            <person name="Iwata M."/>
            <person name="Karol K.G."/>
            <person name="Koehler B."/>
            <person name="Kolukisaoglu U."/>
            <person name="Kubo M."/>
            <person name="Kurata T."/>
            <person name="Lalonde S."/>
            <person name="Li K."/>
            <person name="Li Y."/>
            <person name="Litt A."/>
            <person name="Lyons E."/>
            <person name="Manning G."/>
            <person name="Maruyama T."/>
            <person name="Michael T.P."/>
            <person name="Mikami K."/>
            <person name="Miyazaki S."/>
            <person name="Morinaga S."/>
            <person name="Murata T."/>
            <person name="Mueller-Roeber B."/>
            <person name="Nelson D.R."/>
            <person name="Obara M."/>
            <person name="Oguri Y."/>
            <person name="Olmstead R.G."/>
            <person name="Onodera N."/>
            <person name="Petersen B.L."/>
            <person name="Pils B."/>
            <person name="Prigge M."/>
            <person name="Rensing S.A."/>
            <person name="Riano-Pachon D.M."/>
            <person name="Roberts A.W."/>
            <person name="Sato Y."/>
            <person name="Scheller H.V."/>
            <person name="Schulz B."/>
            <person name="Schulz C."/>
            <person name="Shakirov E.V."/>
            <person name="Shibagaki N."/>
            <person name="Shinohara N."/>
            <person name="Shippen D.E."/>
            <person name="Soerensen I."/>
            <person name="Sotooka R."/>
            <person name="Sugimoto N."/>
            <person name="Sugita M."/>
            <person name="Sumikawa N."/>
            <person name="Tanurdzic M."/>
            <person name="Theissen G."/>
            <person name="Ulvskov P."/>
            <person name="Wakazuki S."/>
            <person name="Weng J.K."/>
            <person name="Willats W.W."/>
            <person name="Wipf D."/>
            <person name="Wolf P.G."/>
            <person name="Yang L."/>
            <person name="Zimmer A.D."/>
            <person name="Zhu Q."/>
            <person name="Mitros T."/>
            <person name="Hellsten U."/>
            <person name="Loque D."/>
            <person name="Otillar R."/>
            <person name="Salamov A."/>
            <person name="Schmutz J."/>
            <person name="Shapiro H."/>
            <person name="Lindquist E."/>
            <person name="Lucas S."/>
            <person name="Rokhsar D."/>
            <person name="Grigoriev I.V."/>
        </authorList>
    </citation>
    <scope>NUCLEOTIDE SEQUENCE [LARGE SCALE GENOMIC DNA]</scope>
</reference>
<comment type="catalytic activity">
    <reaction evidence="8">
        <text>L-seryl-[protein] + ATP = O-phospho-L-seryl-[protein] + ADP + H(+)</text>
        <dbReference type="Rhea" id="RHEA:17989"/>
        <dbReference type="Rhea" id="RHEA-COMP:9863"/>
        <dbReference type="Rhea" id="RHEA-COMP:11604"/>
        <dbReference type="ChEBI" id="CHEBI:15378"/>
        <dbReference type="ChEBI" id="CHEBI:29999"/>
        <dbReference type="ChEBI" id="CHEBI:30616"/>
        <dbReference type="ChEBI" id="CHEBI:83421"/>
        <dbReference type="ChEBI" id="CHEBI:456216"/>
        <dbReference type="EC" id="2.7.11.25"/>
    </reaction>
</comment>
<keyword evidence="6 11" id="KW-0067">ATP-binding</keyword>
<evidence type="ECO:0000259" key="12">
    <source>
        <dbReference type="PROSITE" id="PS50011"/>
    </source>
</evidence>
<evidence type="ECO:0000256" key="1">
    <source>
        <dbReference type="ARBA" id="ARBA00006529"/>
    </source>
</evidence>
<proteinExistence type="inferred from homology"/>
<dbReference type="CDD" id="cd06632">
    <property type="entry name" value="STKc_MEKK1_plant"/>
    <property type="match status" value="1"/>
</dbReference>
<dbReference type="GO" id="GO:0000165">
    <property type="term" value="P:MAPK cascade"/>
    <property type="evidence" value="ECO:0000318"/>
    <property type="project" value="GO_Central"/>
</dbReference>
<evidence type="ECO:0000256" key="4">
    <source>
        <dbReference type="ARBA" id="ARBA00022741"/>
    </source>
</evidence>
<accession>D8QSL1</accession>